<dbReference type="InterPro" id="IPR017946">
    <property type="entry name" value="PLC-like_Pdiesterase_TIM-brl"/>
</dbReference>
<evidence type="ECO:0000256" key="2">
    <source>
        <dbReference type="ARBA" id="ARBA00022801"/>
    </source>
</evidence>
<evidence type="ECO:0000256" key="5">
    <source>
        <dbReference type="ARBA" id="ARBA00023224"/>
    </source>
</evidence>
<feature type="region of interest" description="Disordered" evidence="7">
    <location>
        <begin position="316"/>
        <end position="338"/>
    </location>
</feature>
<dbReference type="Pfam" id="PF00388">
    <property type="entry name" value="PI-PLC-X"/>
    <property type="match status" value="1"/>
</dbReference>
<evidence type="ECO:0000259" key="8">
    <source>
        <dbReference type="PROSITE" id="PS50004"/>
    </source>
</evidence>
<dbReference type="AlphaFoldDB" id="A0A813E7E4"/>
<dbReference type="Gene3D" id="3.20.20.190">
    <property type="entry name" value="Phosphatidylinositol (PI) phosphodiesterase"/>
    <property type="match status" value="2"/>
</dbReference>
<dbReference type="PROSITE" id="PS50008">
    <property type="entry name" value="PIPLC_Y_DOMAIN"/>
    <property type="match status" value="1"/>
</dbReference>
<proteinExistence type="predicted"/>
<dbReference type="PRINTS" id="PR00390">
    <property type="entry name" value="PHPHLIPASEC"/>
</dbReference>
<comment type="catalytic activity">
    <reaction evidence="6">
        <text>a 1,2-diacyl-sn-glycero-3-phospho-(1D-myo-inositol-4,5-bisphosphate) + H2O = 1D-myo-inositol 1,4,5-trisphosphate + a 1,2-diacyl-sn-glycerol + H(+)</text>
        <dbReference type="Rhea" id="RHEA:33179"/>
        <dbReference type="ChEBI" id="CHEBI:15377"/>
        <dbReference type="ChEBI" id="CHEBI:15378"/>
        <dbReference type="ChEBI" id="CHEBI:17815"/>
        <dbReference type="ChEBI" id="CHEBI:58456"/>
        <dbReference type="ChEBI" id="CHEBI:203600"/>
        <dbReference type="EC" id="3.1.4.11"/>
    </reaction>
</comment>
<protein>
    <recommendedName>
        <fullName evidence="1 6">Phosphoinositide phospholipase C</fullName>
        <ecNumber evidence="1 6">3.1.4.11</ecNumber>
    </recommendedName>
</protein>
<dbReference type="OMA" id="FCFNRRF"/>
<evidence type="ECO:0000256" key="4">
    <source>
        <dbReference type="ARBA" id="ARBA00023098"/>
    </source>
</evidence>
<dbReference type="GO" id="GO:0016042">
    <property type="term" value="P:lipid catabolic process"/>
    <property type="evidence" value="ECO:0007669"/>
    <property type="project" value="UniProtKB-KW"/>
</dbReference>
<dbReference type="InterPro" id="IPR035892">
    <property type="entry name" value="C2_domain_sf"/>
</dbReference>
<accession>A0A813E7E4</accession>
<dbReference type="PROSITE" id="PS50004">
    <property type="entry name" value="C2"/>
    <property type="match status" value="1"/>
</dbReference>
<dbReference type="GO" id="GO:0048015">
    <property type="term" value="P:phosphatidylinositol-mediated signaling"/>
    <property type="evidence" value="ECO:0007669"/>
    <property type="project" value="TreeGrafter"/>
</dbReference>
<evidence type="ECO:0000256" key="3">
    <source>
        <dbReference type="ARBA" id="ARBA00022963"/>
    </source>
</evidence>
<dbReference type="SMART" id="SM00148">
    <property type="entry name" value="PLCXc"/>
    <property type="match status" value="1"/>
</dbReference>
<dbReference type="Gene3D" id="2.60.40.150">
    <property type="entry name" value="C2 domain"/>
    <property type="match status" value="1"/>
</dbReference>
<feature type="domain" description="C2" evidence="8">
    <location>
        <begin position="476"/>
        <end position="610"/>
    </location>
</feature>
<keyword evidence="11" id="KW-1185">Reference proteome</keyword>
<dbReference type="Pfam" id="PF00168">
    <property type="entry name" value="C2"/>
    <property type="match status" value="1"/>
</dbReference>
<dbReference type="SMART" id="SM00149">
    <property type="entry name" value="PLCYc"/>
    <property type="match status" value="1"/>
</dbReference>
<feature type="domain" description="PI-PLC Y-box" evidence="9">
    <location>
        <begin position="388"/>
        <end position="480"/>
    </location>
</feature>
<reference evidence="10" key="1">
    <citation type="submission" date="2021-02" db="EMBL/GenBank/DDBJ databases">
        <authorList>
            <person name="Dougan E. K."/>
            <person name="Rhodes N."/>
            <person name="Thang M."/>
            <person name="Chan C."/>
        </authorList>
    </citation>
    <scope>NUCLEOTIDE SEQUENCE</scope>
</reference>
<evidence type="ECO:0000256" key="7">
    <source>
        <dbReference type="SAM" id="MobiDB-lite"/>
    </source>
</evidence>
<dbReference type="CDD" id="cd08558">
    <property type="entry name" value="PI-PLCc_eukaryota"/>
    <property type="match status" value="1"/>
</dbReference>
<dbReference type="InterPro" id="IPR001711">
    <property type="entry name" value="PLipase_C_Pinositol-sp_Y"/>
</dbReference>
<evidence type="ECO:0000256" key="1">
    <source>
        <dbReference type="ARBA" id="ARBA00012368"/>
    </source>
</evidence>
<dbReference type="SMART" id="SM00239">
    <property type="entry name" value="C2"/>
    <property type="match status" value="1"/>
</dbReference>
<dbReference type="Pfam" id="PF00387">
    <property type="entry name" value="PI-PLC-Y"/>
    <property type="match status" value="1"/>
</dbReference>
<dbReference type="EC" id="3.1.4.11" evidence="1 6"/>
<keyword evidence="4 6" id="KW-0443">Lipid metabolism</keyword>
<evidence type="ECO:0000313" key="10">
    <source>
        <dbReference type="EMBL" id="CAE8597896.1"/>
    </source>
</evidence>
<evidence type="ECO:0000313" key="11">
    <source>
        <dbReference type="Proteomes" id="UP000654075"/>
    </source>
</evidence>
<dbReference type="EMBL" id="CAJNNV010009889">
    <property type="protein sequence ID" value="CAE8597896.1"/>
    <property type="molecule type" value="Genomic_DNA"/>
</dbReference>
<evidence type="ECO:0000259" key="9">
    <source>
        <dbReference type="PROSITE" id="PS50008"/>
    </source>
</evidence>
<dbReference type="InterPro" id="IPR000008">
    <property type="entry name" value="C2_dom"/>
</dbReference>
<dbReference type="PANTHER" id="PTHR10336">
    <property type="entry name" value="PHOSPHOINOSITIDE-SPECIFIC PHOSPHOLIPASE C FAMILY PROTEIN"/>
    <property type="match status" value="1"/>
</dbReference>
<dbReference type="InterPro" id="IPR001192">
    <property type="entry name" value="PI-PLC_fam"/>
</dbReference>
<dbReference type="SUPFAM" id="SSF51695">
    <property type="entry name" value="PLC-like phosphodiesterases"/>
    <property type="match status" value="1"/>
</dbReference>
<dbReference type="GO" id="GO:0051209">
    <property type="term" value="P:release of sequestered calcium ion into cytosol"/>
    <property type="evidence" value="ECO:0007669"/>
    <property type="project" value="TreeGrafter"/>
</dbReference>
<organism evidence="10 11">
    <name type="scientific">Polarella glacialis</name>
    <name type="common">Dinoflagellate</name>
    <dbReference type="NCBI Taxonomy" id="89957"/>
    <lineage>
        <taxon>Eukaryota</taxon>
        <taxon>Sar</taxon>
        <taxon>Alveolata</taxon>
        <taxon>Dinophyceae</taxon>
        <taxon>Suessiales</taxon>
        <taxon>Suessiaceae</taxon>
        <taxon>Polarella</taxon>
    </lineage>
</organism>
<dbReference type="InterPro" id="IPR000909">
    <property type="entry name" value="PLipase_C_PInositol-sp_X_dom"/>
</dbReference>
<dbReference type="PROSITE" id="PS50007">
    <property type="entry name" value="PIPLC_X_DOMAIN"/>
    <property type="match status" value="1"/>
</dbReference>
<dbReference type="OrthoDB" id="269822at2759"/>
<sequence length="630" mass="69362">MQEIQDRKIGNRFSLRLKLSVQSMAQRLLCGKGFFGDQNLDRVNVLEKAIFGPYLSRDGLHVDAVSWRREVQGDRGSLAVAQECRSAPGMTFLPAERMSAVTLLRTDVMAESNLPHRDKQASCGLDRSLAAYWINSSHNSYLQGNQLTSSSSTAALRNLLRQGCRVVELDVYDGQKYGIRGPCVLHGGTMTDVVPFQDCLRAIRDAAFETSDAPVIITLENHTKEQGQRQCAALLRSELGDALFVPSVPGLPSKWPSPAELRRRFLLRDKIYEICGEAEENESGLEEGMEQVASPTKTKTRWSRIGALEKLLSRGGGFSPTAGAPHSPLSPQPTSSRMQTLPRSCAVEAQELRKRPSKAKELHDLISIGNMKLLGIEDAGKWMACTSSSISELRLAKMVAKDGLDVLRAYTAVHIVRVFPAGYRLDSSNYDPQDAWEAGCQMVALNYQSSVLFHPHSAWLNAGKFRGNGGCGYVQKPPHLLQHLSDGETGSGELHPMKLAITVLAGDGWEAFRDFDLVGAPDSYVCVEVAGAAADRRVARTSVFTSRARTGSQAQPMWKHRSEFLITDPSLAVLLLVAWDQDVDFDDLLGQYAFPVSELRPGWRRVPLLDSNGGLQDGRPSLLCHFEVLE</sequence>
<name>A0A813E7E4_POLGL</name>
<dbReference type="GO" id="GO:0004435">
    <property type="term" value="F:phosphatidylinositol-4,5-bisphosphate phospholipase C activity"/>
    <property type="evidence" value="ECO:0007669"/>
    <property type="project" value="UniProtKB-EC"/>
</dbReference>
<keyword evidence="2 6" id="KW-0378">Hydrolase</keyword>
<dbReference type="SUPFAM" id="SSF49562">
    <property type="entry name" value="C2 domain (Calcium/lipid-binding domain, CaLB)"/>
    <property type="match status" value="1"/>
</dbReference>
<dbReference type="PANTHER" id="PTHR10336:SF36">
    <property type="entry name" value="1-PHOSPHATIDYLINOSITOL 4,5-BISPHOSPHATE PHOSPHODIESTERASE BETA-4"/>
    <property type="match status" value="1"/>
</dbReference>
<keyword evidence="5" id="KW-0807">Transducer</keyword>
<keyword evidence="3 6" id="KW-0442">Lipid degradation</keyword>
<comment type="caution">
    <text evidence="10">The sequence shown here is derived from an EMBL/GenBank/DDBJ whole genome shotgun (WGS) entry which is preliminary data.</text>
</comment>
<evidence type="ECO:0000256" key="6">
    <source>
        <dbReference type="RuleBase" id="RU361133"/>
    </source>
</evidence>
<gene>
    <name evidence="10" type="ORF">PGLA1383_LOCUS16318</name>
</gene>
<dbReference type="Proteomes" id="UP000654075">
    <property type="component" value="Unassembled WGS sequence"/>
</dbReference>
<dbReference type="CDD" id="cd00275">
    <property type="entry name" value="C2_PLC_like"/>
    <property type="match status" value="1"/>
</dbReference>